<gene>
    <name evidence="2" type="ORF">AVDCRST_MAG95-1793</name>
</gene>
<evidence type="ECO:0000259" key="1">
    <source>
        <dbReference type="Pfam" id="PF13472"/>
    </source>
</evidence>
<proteinExistence type="predicted"/>
<dbReference type="Pfam" id="PF13472">
    <property type="entry name" value="Lipase_GDSL_2"/>
    <property type="match status" value="1"/>
</dbReference>
<protein>
    <submittedName>
        <fullName evidence="2">Arylesterase</fullName>
        <ecNumber evidence="2">3.1.1.2</ecNumber>
    </submittedName>
</protein>
<dbReference type="SUPFAM" id="SSF52266">
    <property type="entry name" value="SGNH hydrolase"/>
    <property type="match status" value="1"/>
</dbReference>
<dbReference type="InterPro" id="IPR036514">
    <property type="entry name" value="SGNH_hydro_sf"/>
</dbReference>
<feature type="domain" description="SGNH hydrolase-type esterase" evidence="1">
    <location>
        <begin position="68"/>
        <end position="231"/>
    </location>
</feature>
<dbReference type="GO" id="GO:0004064">
    <property type="term" value="F:arylesterase activity"/>
    <property type="evidence" value="ECO:0007669"/>
    <property type="project" value="UniProtKB-EC"/>
</dbReference>
<dbReference type="CDD" id="cd01822">
    <property type="entry name" value="Lysophospholipase_L1_like"/>
    <property type="match status" value="1"/>
</dbReference>
<accession>A0A6J4ID80</accession>
<name>A0A6J4ID80_9BACT</name>
<organism evidence="2">
    <name type="scientific">uncultured Adhaeribacter sp</name>
    <dbReference type="NCBI Taxonomy" id="448109"/>
    <lineage>
        <taxon>Bacteria</taxon>
        <taxon>Pseudomonadati</taxon>
        <taxon>Bacteroidota</taxon>
        <taxon>Cytophagia</taxon>
        <taxon>Cytophagales</taxon>
        <taxon>Hymenobacteraceae</taxon>
        <taxon>Adhaeribacter</taxon>
        <taxon>environmental samples</taxon>
    </lineage>
</organism>
<dbReference type="AlphaFoldDB" id="A0A6J4ID80"/>
<evidence type="ECO:0000313" key="2">
    <source>
        <dbReference type="EMBL" id="CAA9249293.1"/>
    </source>
</evidence>
<dbReference type="InterPro" id="IPR013830">
    <property type="entry name" value="SGNH_hydro"/>
</dbReference>
<dbReference type="EC" id="3.1.1.2" evidence="2"/>
<dbReference type="EMBL" id="CADCTJ010000559">
    <property type="protein sequence ID" value="CAA9249293.1"/>
    <property type="molecule type" value="Genomic_DNA"/>
</dbReference>
<sequence>MFTYIRDFNLIQLKNIPVYSKLISLFVLLFVVMASGCNNGSSEEKTTTAQKPAARVEEKKPAMKTILFFGNSLTAGYGLQPSQAFPALIQQKIDSLQLPYKVINAGLSGETSAGGKNRIDWILKQPVDIFVLELGANDGLRGISPASTQANLQAIIDKVKAKYPDVKIILAGMEIPPSMGGVYAAQFRVIFRQLAEKNKLAFIPFLLEGVAGERSLNQGDGVHPTAAGQRILAENTWVILKDVL</sequence>
<dbReference type="PANTHER" id="PTHR30383:SF5">
    <property type="entry name" value="SGNH HYDROLASE-TYPE ESTERASE DOMAIN-CONTAINING PROTEIN"/>
    <property type="match status" value="1"/>
</dbReference>
<dbReference type="InterPro" id="IPR051532">
    <property type="entry name" value="Ester_Hydrolysis_Enzymes"/>
</dbReference>
<dbReference type="GO" id="GO:0004622">
    <property type="term" value="F:phosphatidylcholine lysophospholipase activity"/>
    <property type="evidence" value="ECO:0007669"/>
    <property type="project" value="TreeGrafter"/>
</dbReference>
<reference evidence="2" key="1">
    <citation type="submission" date="2020-02" db="EMBL/GenBank/DDBJ databases">
        <authorList>
            <person name="Meier V. D."/>
        </authorList>
    </citation>
    <scope>NUCLEOTIDE SEQUENCE</scope>
    <source>
        <strain evidence="2">AVDCRST_MAG95</strain>
    </source>
</reference>
<keyword evidence="2" id="KW-0378">Hydrolase</keyword>
<dbReference type="Gene3D" id="3.40.50.1110">
    <property type="entry name" value="SGNH hydrolase"/>
    <property type="match status" value="1"/>
</dbReference>
<dbReference type="PANTHER" id="PTHR30383">
    <property type="entry name" value="THIOESTERASE 1/PROTEASE 1/LYSOPHOSPHOLIPASE L1"/>
    <property type="match status" value="1"/>
</dbReference>